<comment type="caution">
    <text evidence="1">The sequence shown here is derived from an EMBL/GenBank/DDBJ whole genome shotgun (WGS) entry which is preliminary data.</text>
</comment>
<sequence length="66" mass="7746">MKDNKTKCEDLNLESVIEDDQQLSSTTEQKPTYVDVKDGDSDVFFDPEEYVYLSDGVYIHKDECWF</sequence>
<evidence type="ECO:0000313" key="1">
    <source>
        <dbReference type="EMBL" id="GAM73639.1"/>
    </source>
</evidence>
<reference evidence="1 2" key="2">
    <citation type="submission" date="2015-01" db="EMBL/GenBank/DDBJ databases">
        <authorList>
            <consortium name="NBRP consortium"/>
            <person name="Sawabe T."/>
            <person name="Meirelles P."/>
            <person name="Feng G."/>
            <person name="Sayaka M."/>
            <person name="Hattori M."/>
            <person name="Ohkuma M."/>
        </authorList>
    </citation>
    <scope>NUCLEOTIDE SEQUENCE [LARGE SCALE GENOMIC DNA]</scope>
    <source>
        <strain evidence="2">JCM 19241</strain>
    </source>
</reference>
<organism evidence="1 2">
    <name type="scientific">Vibrio ishigakensis</name>
    <dbReference type="NCBI Taxonomy" id="1481914"/>
    <lineage>
        <taxon>Bacteria</taxon>
        <taxon>Pseudomonadati</taxon>
        <taxon>Pseudomonadota</taxon>
        <taxon>Gammaproteobacteria</taxon>
        <taxon>Vibrionales</taxon>
        <taxon>Vibrionaceae</taxon>
        <taxon>Vibrio</taxon>
    </lineage>
</organism>
<protein>
    <submittedName>
        <fullName evidence="1">Uncharacterized protein</fullName>
    </submittedName>
</protein>
<dbReference type="EMBL" id="BBSC01000001">
    <property type="protein sequence ID" value="GAM73639.1"/>
    <property type="molecule type" value="Genomic_DNA"/>
</dbReference>
<proteinExistence type="predicted"/>
<dbReference type="AlphaFoldDB" id="A0A0B8QG82"/>
<evidence type="ECO:0000313" key="2">
    <source>
        <dbReference type="Proteomes" id="UP000031666"/>
    </source>
</evidence>
<reference evidence="1 2" key="1">
    <citation type="submission" date="2015-01" db="EMBL/GenBank/DDBJ databases">
        <title>Vibrio sp. C94 JCM 19241 whole genome shotgun sequence.</title>
        <authorList>
            <person name="Sawabe T."/>
            <person name="Meirelles P."/>
            <person name="Feng G."/>
            <person name="Sayaka M."/>
            <person name="Hattori M."/>
            <person name="Ohkuma M."/>
        </authorList>
    </citation>
    <scope>NUCLEOTIDE SEQUENCE [LARGE SCALE GENOMIC DNA]</scope>
    <source>
        <strain evidence="2">JCM 19241</strain>
    </source>
</reference>
<name>A0A0B8QG82_9VIBR</name>
<dbReference type="Proteomes" id="UP000031666">
    <property type="component" value="Unassembled WGS sequence"/>
</dbReference>
<accession>A0A0B8QG82</accession>
<dbReference type="STRING" id="1481914.JCM19241_3094"/>
<gene>
    <name evidence="1" type="ORF">JCM19241_3094</name>
</gene>